<reference evidence="3 4" key="1">
    <citation type="submission" date="2020-01" db="EMBL/GenBank/DDBJ databases">
        <title>Draft genome assembly of Ensifer adhaerens T173.</title>
        <authorList>
            <person name="Craig J.E."/>
            <person name="Stinchcombe J.R."/>
        </authorList>
    </citation>
    <scope>NUCLEOTIDE SEQUENCE [LARGE SCALE GENOMIC DNA]</scope>
    <source>
        <strain evidence="3 4">T173</strain>
    </source>
</reference>
<feature type="region of interest" description="Disordered" evidence="1">
    <location>
        <begin position="395"/>
        <end position="415"/>
    </location>
</feature>
<evidence type="ECO:0000259" key="2">
    <source>
        <dbReference type="Pfam" id="PF13579"/>
    </source>
</evidence>
<dbReference type="CDD" id="cd03808">
    <property type="entry name" value="GT4_CapM-like"/>
    <property type="match status" value="1"/>
</dbReference>
<feature type="compositionally biased region" description="Polar residues" evidence="1">
    <location>
        <begin position="395"/>
        <end position="405"/>
    </location>
</feature>
<dbReference type="Pfam" id="PF13579">
    <property type="entry name" value="Glyco_trans_4_4"/>
    <property type="match status" value="1"/>
</dbReference>
<dbReference type="AlphaFoldDB" id="A0AAW4FSL9"/>
<name>A0AAW4FSL9_9HYPH</name>
<evidence type="ECO:0000313" key="3">
    <source>
        <dbReference type="EMBL" id="MBM3094283.1"/>
    </source>
</evidence>
<dbReference type="EMBL" id="WXFA01000024">
    <property type="protein sequence ID" value="MBM3094283.1"/>
    <property type="molecule type" value="Genomic_DNA"/>
</dbReference>
<accession>A0AAW4FSL9</accession>
<dbReference type="PANTHER" id="PTHR12526:SF638">
    <property type="entry name" value="SPORE COAT PROTEIN SA"/>
    <property type="match status" value="1"/>
</dbReference>
<feature type="domain" description="Glycosyltransferase subfamily 4-like N-terminal" evidence="2">
    <location>
        <begin position="33"/>
        <end position="186"/>
    </location>
</feature>
<sequence length="415" mass="45611">MKASKTVPSKTEAPRTRIVLIASLTSSLTNFRRELIKDLVKAGFDVDAMAPDHDPIVEEELDTLGVRFIRIPMSRAGLNPFVDLVTLAALVRHFLKERPAAILPYTMKPIIYGGIAARLCAVPHRFFLVTGLGHMFAVEPDESAVRRSLRSICVGLYRCAMKKARAVFVYNEADLADIRERRLVDDPSIVSTVPGSGVDLDYYHASTPPLKPTVFLLIARLLRDKGVPEYVAAARTIRARHPDAIFQLLGHYDPNPTAISQGEVAGWVQEGVVQYLGTTRDVRPYLAACSVFVLPSYYREGIPRSILEAMATGRAIITTDLPGCRQTVDPGVNGVLIEPRSVSSLVEAMEGFIEKRSAITAMGRASRRMAEERFDVRLVNRLLLARMQIDDKATTACTDDSQHQPSGGAAAQATK</sequence>
<dbReference type="SUPFAM" id="SSF53756">
    <property type="entry name" value="UDP-Glycosyltransferase/glycogen phosphorylase"/>
    <property type="match status" value="1"/>
</dbReference>
<dbReference type="PANTHER" id="PTHR12526">
    <property type="entry name" value="GLYCOSYLTRANSFERASE"/>
    <property type="match status" value="1"/>
</dbReference>
<evidence type="ECO:0000256" key="1">
    <source>
        <dbReference type="SAM" id="MobiDB-lite"/>
    </source>
</evidence>
<dbReference type="GO" id="GO:0016757">
    <property type="term" value="F:glycosyltransferase activity"/>
    <property type="evidence" value="ECO:0007669"/>
    <property type="project" value="TreeGrafter"/>
</dbReference>
<organism evidence="3 4">
    <name type="scientific">Ensifer canadensis</name>
    <dbReference type="NCBI Taxonomy" id="555315"/>
    <lineage>
        <taxon>Bacteria</taxon>
        <taxon>Pseudomonadati</taxon>
        <taxon>Pseudomonadota</taxon>
        <taxon>Alphaproteobacteria</taxon>
        <taxon>Hyphomicrobiales</taxon>
        <taxon>Rhizobiaceae</taxon>
        <taxon>Sinorhizobium/Ensifer group</taxon>
        <taxon>Ensifer</taxon>
    </lineage>
</organism>
<dbReference type="InterPro" id="IPR028098">
    <property type="entry name" value="Glyco_trans_4-like_N"/>
</dbReference>
<proteinExistence type="predicted"/>
<dbReference type="Proteomes" id="UP000744980">
    <property type="component" value="Unassembled WGS sequence"/>
</dbReference>
<dbReference type="Gene3D" id="3.40.50.2000">
    <property type="entry name" value="Glycogen Phosphorylase B"/>
    <property type="match status" value="2"/>
</dbReference>
<gene>
    <name evidence="3" type="ORF">GFB56_26425</name>
</gene>
<evidence type="ECO:0000313" key="4">
    <source>
        <dbReference type="Proteomes" id="UP000744980"/>
    </source>
</evidence>
<protein>
    <submittedName>
        <fullName evidence="3">Glycosyltransferase</fullName>
    </submittedName>
</protein>
<keyword evidence="4" id="KW-1185">Reference proteome</keyword>
<dbReference type="Pfam" id="PF13692">
    <property type="entry name" value="Glyco_trans_1_4"/>
    <property type="match status" value="1"/>
</dbReference>
<comment type="caution">
    <text evidence="3">The sequence shown here is derived from an EMBL/GenBank/DDBJ whole genome shotgun (WGS) entry which is preliminary data.</text>
</comment>